<evidence type="ECO:0000313" key="6">
    <source>
        <dbReference type="Proteomes" id="UP000218231"/>
    </source>
</evidence>
<dbReference type="InterPro" id="IPR035965">
    <property type="entry name" value="PAS-like_dom_sf"/>
</dbReference>
<reference evidence="5 6" key="1">
    <citation type="journal article" date="2017" name="Curr. Biol.">
        <title>Genome architecture and evolution of a unichromosomal asexual nematode.</title>
        <authorList>
            <person name="Fradin H."/>
            <person name="Zegar C."/>
            <person name="Gutwein M."/>
            <person name="Lucas J."/>
            <person name="Kovtun M."/>
            <person name="Corcoran D."/>
            <person name="Baugh L.R."/>
            <person name="Kiontke K."/>
            <person name="Gunsalus K."/>
            <person name="Fitch D.H."/>
            <person name="Piano F."/>
        </authorList>
    </citation>
    <scope>NUCLEOTIDE SEQUENCE [LARGE SCALE GENOMIC DNA]</scope>
    <source>
        <strain evidence="5">PF1309</strain>
    </source>
</reference>
<dbReference type="EMBL" id="LIAE01009336">
    <property type="protein sequence ID" value="PAV70202.1"/>
    <property type="molecule type" value="Genomic_DNA"/>
</dbReference>
<gene>
    <name evidence="5" type="ORF">WR25_05640</name>
</gene>
<sequence>MPGACPIKPINKGNTTMSAQLNGKRVAFLVTDGFEQVELTGPREALQKLGAVVDILSEKDGTVRGWNHDQPADEFPVDATFESARLDLYDALVLPGGVQNSDTIRLIPGAQELVKSHDSAGKPLAVICHGGWLLVSTGLVKGKRMTSYKTLQDDIRNAGGSWIDEAVVVDGNLISSRLAAQQVALLELPVIDDVVRRANTWPGIERTQHAKQSKERGHDQGEHLPPPLIEVAHGRDESDNQKRLGGQIGVGTIGQDAGFVLDLAPIEVQTLLGRTEHPGVVLEQNSIHFGVDLIGAAALLSEIQGSPEQRVEHPRHIVPLLVQHTQRDALQRGLRSSYPGEGQRAGNLQLQGPQPLGQPGVHRALHGNHQRRWLSRRAHQGEFLQRLPAAEHVDALLLAAEQQAGTQQRQFCSPFGTGQQHPWRIGLVHLQAQQQACAQEGVKEQPLTALTEGPARAHRLPDRQQHFAQHGGLGQEREQLAMDTLQPARIERHCRAFQGRAPVLEGRILLHRRVTLSGEHFADLADRQAVGCPVQDAIMYRIAPALRIVAPAIQLSFSWVSPMINAKLLQLMVEHSNDGIVVAEQEGRDSILIYVNPAFERLTGYCGDDILYQDCRFLQGQDQQQPGIAVIREAIRTGQPCRQVLRNYRKDGSSFWNELSITPVHNEADQLTYYIGIQHDVSAQIAAEERVRELEVEVADLRRQLAAVGH</sequence>
<name>A0A2A2K8I5_9BILA</name>
<dbReference type="InterPro" id="IPR002818">
    <property type="entry name" value="DJ-1/PfpI"/>
</dbReference>
<evidence type="ECO:0000259" key="4">
    <source>
        <dbReference type="PROSITE" id="PS50113"/>
    </source>
</evidence>
<dbReference type="SMART" id="SM00091">
    <property type="entry name" value="PAS"/>
    <property type="match status" value="1"/>
</dbReference>
<dbReference type="InterPro" id="IPR006286">
    <property type="entry name" value="C56_PfpI-like"/>
</dbReference>
<dbReference type="CDD" id="cd03134">
    <property type="entry name" value="GATase1_PfpI_like"/>
    <property type="match status" value="1"/>
</dbReference>
<dbReference type="PANTHER" id="PTHR42733">
    <property type="entry name" value="DJ-1 PROTEIN"/>
    <property type="match status" value="1"/>
</dbReference>
<dbReference type="SMART" id="SM00086">
    <property type="entry name" value="PAC"/>
    <property type="match status" value="1"/>
</dbReference>
<evidence type="ECO:0000256" key="2">
    <source>
        <dbReference type="SAM" id="MobiDB-lite"/>
    </source>
</evidence>
<evidence type="ECO:0008006" key="7">
    <source>
        <dbReference type="Google" id="ProtNLM"/>
    </source>
</evidence>
<dbReference type="Pfam" id="PF01965">
    <property type="entry name" value="DJ-1_PfpI"/>
    <property type="match status" value="1"/>
</dbReference>
<dbReference type="OrthoDB" id="543156at2759"/>
<evidence type="ECO:0000313" key="5">
    <source>
        <dbReference type="EMBL" id="PAV70202.1"/>
    </source>
</evidence>
<feature type="region of interest" description="Disordered" evidence="2">
    <location>
        <begin position="203"/>
        <end position="230"/>
    </location>
</feature>
<dbReference type="Proteomes" id="UP000218231">
    <property type="component" value="Unassembled WGS sequence"/>
</dbReference>
<evidence type="ECO:0000256" key="1">
    <source>
        <dbReference type="ARBA" id="ARBA00008542"/>
    </source>
</evidence>
<accession>A0A2A2K8I5</accession>
<proteinExistence type="inferred from homology"/>
<dbReference type="CDD" id="cd00130">
    <property type="entry name" value="PAS"/>
    <property type="match status" value="1"/>
</dbReference>
<dbReference type="PROSITE" id="PS50112">
    <property type="entry name" value="PAS"/>
    <property type="match status" value="1"/>
</dbReference>
<dbReference type="InterPro" id="IPR000014">
    <property type="entry name" value="PAS"/>
</dbReference>
<dbReference type="Gene3D" id="3.40.50.880">
    <property type="match status" value="1"/>
</dbReference>
<dbReference type="PROSITE" id="PS50113">
    <property type="entry name" value="PAC"/>
    <property type="match status" value="1"/>
</dbReference>
<dbReference type="SUPFAM" id="SSF55785">
    <property type="entry name" value="PYP-like sensor domain (PAS domain)"/>
    <property type="match status" value="1"/>
</dbReference>
<dbReference type="InterPro" id="IPR029062">
    <property type="entry name" value="Class_I_gatase-like"/>
</dbReference>
<dbReference type="AlphaFoldDB" id="A0A2A2K8I5"/>
<dbReference type="SUPFAM" id="SSF52317">
    <property type="entry name" value="Class I glutamine amidotransferase-like"/>
    <property type="match status" value="1"/>
</dbReference>
<evidence type="ECO:0000259" key="3">
    <source>
        <dbReference type="PROSITE" id="PS50112"/>
    </source>
</evidence>
<organism evidence="5 6">
    <name type="scientific">Diploscapter pachys</name>
    <dbReference type="NCBI Taxonomy" id="2018661"/>
    <lineage>
        <taxon>Eukaryota</taxon>
        <taxon>Metazoa</taxon>
        <taxon>Ecdysozoa</taxon>
        <taxon>Nematoda</taxon>
        <taxon>Chromadorea</taxon>
        <taxon>Rhabditida</taxon>
        <taxon>Rhabditina</taxon>
        <taxon>Rhabditomorpha</taxon>
        <taxon>Rhabditoidea</taxon>
        <taxon>Rhabditidae</taxon>
        <taxon>Diploscapter</taxon>
    </lineage>
</organism>
<comment type="similarity">
    <text evidence="1">Belongs to the peptidase C56 family.</text>
</comment>
<keyword evidence="6" id="KW-1185">Reference proteome</keyword>
<feature type="compositionally biased region" description="Basic and acidic residues" evidence="2">
    <location>
        <begin position="206"/>
        <end position="222"/>
    </location>
</feature>
<dbReference type="Gene3D" id="3.30.450.20">
    <property type="entry name" value="PAS domain"/>
    <property type="match status" value="1"/>
</dbReference>
<dbReference type="Pfam" id="PF13426">
    <property type="entry name" value="PAS_9"/>
    <property type="match status" value="1"/>
</dbReference>
<feature type="domain" description="PAS" evidence="3">
    <location>
        <begin position="565"/>
        <end position="611"/>
    </location>
</feature>
<feature type="domain" description="PAC" evidence="4">
    <location>
        <begin position="639"/>
        <end position="693"/>
    </location>
</feature>
<dbReference type="STRING" id="2018661.A0A2A2K8I5"/>
<dbReference type="InterPro" id="IPR000700">
    <property type="entry name" value="PAS-assoc_C"/>
</dbReference>
<dbReference type="NCBIfam" id="TIGR00229">
    <property type="entry name" value="sensory_box"/>
    <property type="match status" value="1"/>
</dbReference>
<dbReference type="PROSITE" id="PS51276">
    <property type="entry name" value="PEPTIDASE_C56_PFPI"/>
    <property type="match status" value="1"/>
</dbReference>
<comment type="caution">
    <text evidence="5">The sequence shown here is derived from an EMBL/GenBank/DDBJ whole genome shotgun (WGS) entry which is preliminary data.</text>
</comment>
<dbReference type="InterPro" id="IPR001610">
    <property type="entry name" value="PAC"/>
</dbReference>
<protein>
    <recommendedName>
        <fullName evidence="7">PAC domain-containing protein</fullName>
    </recommendedName>
</protein>
<dbReference type="PANTHER" id="PTHR42733:SF12">
    <property type="entry name" value="PROTEINASE"/>
    <property type="match status" value="1"/>
</dbReference>